<dbReference type="InterPro" id="IPR000601">
    <property type="entry name" value="PKD_dom"/>
</dbReference>
<reference evidence="4" key="1">
    <citation type="journal article" date="2014" name="Front. Microbiol.">
        <title>High frequency of phylogenetically diverse reductive dehalogenase-homologous genes in deep subseafloor sedimentary metagenomes.</title>
        <authorList>
            <person name="Kawai M."/>
            <person name="Futagami T."/>
            <person name="Toyoda A."/>
            <person name="Takaki Y."/>
            <person name="Nishi S."/>
            <person name="Hori S."/>
            <person name="Arai W."/>
            <person name="Tsubouchi T."/>
            <person name="Morono Y."/>
            <person name="Uchiyama I."/>
            <person name="Ito T."/>
            <person name="Fujiyama A."/>
            <person name="Inagaki F."/>
            <person name="Takami H."/>
        </authorList>
    </citation>
    <scope>NUCLEOTIDE SEQUENCE</scope>
    <source>
        <strain evidence="4">Expedition CK06-06</strain>
    </source>
</reference>
<evidence type="ECO:0000256" key="1">
    <source>
        <dbReference type="SAM" id="Coils"/>
    </source>
</evidence>
<dbReference type="SUPFAM" id="SSF49299">
    <property type="entry name" value="PKD domain"/>
    <property type="match status" value="1"/>
</dbReference>
<feature type="non-terminal residue" evidence="4">
    <location>
        <position position="1"/>
    </location>
</feature>
<dbReference type="AlphaFoldDB" id="X1FKT2"/>
<comment type="caution">
    <text evidence="4">The sequence shown here is derived from an EMBL/GenBank/DDBJ whole genome shotgun (WGS) entry which is preliminary data.</text>
</comment>
<dbReference type="InterPro" id="IPR013783">
    <property type="entry name" value="Ig-like_fold"/>
</dbReference>
<keyword evidence="2" id="KW-0472">Membrane</keyword>
<dbReference type="Gene3D" id="2.60.40.10">
    <property type="entry name" value="Immunoglobulins"/>
    <property type="match status" value="1"/>
</dbReference>
<protein>
    <recommendedName>
        <fullName evidence="3">PKD domain-containing protein</fullName>
    </recommendedName>
</protein>
<dbReference type="PROSITE" id="PS50093">
    <property type="entry name" value="PKD"/>
    <property type="match status" value="1"/>
</dbReference>
<dbReference type="SMART" id="SM00089">
    <property type="entry name" value="PKD"/>
    <property type="match status" value="1"/>
</dbReference>
<name>X1FKT2_9ZZZZ</name>
<dbReference type="EMBL" id="BARU01001177">
    <property type="protein sequence ID" value="GAH29954.1"/>
    <property type="molecule type" value="Genomic_DNA"/>
</dbReference>
<dbReference type="Pfam" id="PF18911">
    <property type="entry name" value="PKD_4"/>
    <property type="match status" value="1"/>
</dbReference>
<feature type="domain" description="PKD" evidence="3">
    <location>
        <begin position="171"/>
        <end position="226"/>
    </location>
</feature>
<dbReference type="InterPro" id="IPR022409">
    <property type="entry name" value="PKD/Chitinase_dom"/>
</dbReference>
<proteinExistence type="predicted"/>
<evidence type="ECO:0000313" key="4">
    <source>
        <dbReference type="EMBL" id="GAH29954.1"/>
    </source>
</evidence>
<gene>
    <name evidence="4" type="ORF">S03H2_03241</name>
</gene>
<dbReference type="Pfam" id="PF14257">
    <property type="entry name" value="DUF4349"/>
    <property type="match status" value="1"/>
</dbReference>
<evidence type="ECO:0000259" key="3">
    <source>
        <dbReference type="PROSITE" id="PS50093"/>
    </source>
</evidence>
<evidence type="ECO:0000256" key="2">
    <source>
        <dbReference type="SAM" id="Phobius"/>
    </source>
</evidence>
<sequence length="288" mass="32534">DVAIALDRVTDLAENLGGYVVSSKRWKEEERLAGIITIRVPAEDFGGAMEALRKLAVDVTHEDTSSKDVTEEYVDLSAKLKNLEATEEQYLRLMEKAEEVEDMLAVQREISKTRGEIEQTKGRMQYLEQTSATSLIRVQLNQAEIDVSFTASKKRVEEGEKVEFEGRVHGGFPPYSYEWDFGDGETSTSAYPVHSYKSVGSYTVSLRVTDDRDNTDTKTRDDYIAVRPGWSAGNIARSAWNGLVTFGHVLANIFIWVGILSPIWIVVGGGVFYWWRRRKKRSQHEATP</sequence>
<feature type="transmembrane region" description="Helical" evidence="2">
    <location>
        <begin position="253"/>
        <end position="275"/>
    </location>
</feature>
<accession>X1FKT2</accession>
<keyword evidence="2" id="KW-0812">Transmembrane</keyword>
<feature type="coiled-coil region" evidence="1">
    <location>
        <begin position="66"/>
        <end position="103"/>
    </location>
</feature>
<dbReference type="InterPro" id="IPR035986">
    <property type="entry name" value="PKD_dom_sf"/>
</dbReference>
<dbReference type="InterPro" id="IPR025645">
    <property type="entry name" value="DUF4349"/>
</dbReference>
<dbReference type="CDD" id="cd00146">
    <property type="entry name" value="PKD"/>
    <property type="match status" value="1"/>
</dbReference>
<keyword evidence="2" id="KW-1133">Transmembrane helix</keyword>
<keyword evidence="1" id="KW-0175">Coiled coil</keyword>
<organism evidence="4">
    <name type="scientific">marine sediment metagenome</name>
    <dbReference type="NCBI Taxonomy" id="412755"/>
    <lineage>
        <taxon>unclassified sequences</taxon>
        <taxon>metagenomes</taxon>
        <taxon>ecological metagenomes</taxon>
    </lineage>
</organism>